<evidence type="ECO:0000256" key="3">
    <source>
        <dbReference type="ARBA" id="ARBA00022692"/>
    </source>
</evidence>
<feature type="transmembrane region" description="Helical" evidence="7">
    <location>
        <begin position="330"/>
        <end position="350"/>
    </location>
</feature>
<feature type="transmembrane region" description="Helical" evidence="7">
    <location>
        <begin position="180"/>
        <end position="200"/>
    </location>
</feature>
<evidence type="ECO:0000256" key="6">
    <source>
        <dbReference type="SAM" id="MobiDB-lite"/>
    </source>
</evidence>
<comment type="subcellular location">
    <subcellularLocation>
        <location evidence="1">Cell membrane</location>
        <topology evidence="1">Multi-pass membrane protein</topology>
    </subcellularLocation>
</comment>
<keyword evidence="4 7" id="KW-1133">Transmembrane helix</keyword>
<dbReference type="GO" id="GO:0005886">
    <property type="term" value="C:plasma membrane"/>
    <property type="evidence" value="ECO:0007669"/>
    <property type="project" value="UniProtKB-SubCell"/>
</dbReference>
<dbReference type="NCBIfam" id="TIGR00765">
    <property type="entry name" value="yihY_not_rbn"/>
    <property type="match status" value="1"/>
</dbReference>
<dbReference type="Pfam" id="PF03631">
    <property type="entry name" value="Virul_fac_BrkB"/>
    <property type="match status" value="1"/>
</dbReference>
<feature type="transmembrane region" description="Helical" evidence="7">
    <location>
        <begin position="262"/>
        <end position="283"/>
    </location>
</feature>
<reference evidence="8 9" key="1">
    <citation type="submission" date="2020-07" db="EMBL/GenBank/DDBJ databases">
        <authorList>
            <person name="Feng X."/>
        </authorList>
    </citation>
    <scope>NUCLEOTIDE SEQUENCE [LARGE SCALE GENOMIC DNA]</scope>
    <source>
        <strain evidence="8 9">JCM14086</strain>
    </source>
</reference>
<evidence type="ECO:0000256" key="4">
    <source>
        <dbReference type="ARBA" id="ARBA00022989"/>
    </source>
</evidence>
<keyword evidence="9" id="KW-1185">Reference proteome</keyword>
<comment type="caution">
    <text evidence="8">The sequence shown here is derived from an EMBL/GenBank/DDBJ whole genome shotgun (WGS) entry which is preliminary data.</text>
</comment>
<dbReference type="EMBL" id="JACHVA010000080">
    <property type="protein sequence ID" value="MBC2601936.1"/>
    <property type="molecule type" value="Genomic_DNA"/>
</dbReference>
<accession>A0A7X1AXT7</accession>
<dbReference type="PANTHER" id="PTHR30213">
    <property type="entry name" value="INNER MEMBRANE PROTEIN YHJD"/>
    <property type="match status" value="1"/>
</dbReference>
<sequence>MSKKDPDQDGIIQKAKKLIKSVTSLLEREIWSRGALEETGRRARSFALLRILTIVSRGINGNKLFSQAAALSYYSLIGLGPLLAIGIMISSFLLQGDDRDNVIVDKLGQALVFVAPPVSEWDQEDSDPPAVEKSEVDAIDPDEEAEPKSTARKAEEATEALNPAVVQFIDQIVKSARSGAVGVIGSIALIVIVIQLITSIEKAFNGIWGVRRGRSWAQRIISYWTITSLGAVLSITAVTVLSASTVINRFNQLIPGLEYEDINWWAGPIISFTLLTLVLAVFNRFFPHTSVHWKASLVGGFIGAFLMVLNHSLSFLYVHKVIRDQSLYGSVGIIPVLMFGLYLFWLIVLVSCEVTYAVQNVDNLTNETAWSDISPQTRESLALACFLFIARRFNNCESPPTTTEIANHLRAPGQLMNNCLTRLSVGGWIRGLEPDETDSQEEIRFQPSFPLENRSMEDFHNAFISDGNNQGAEILTEVEPAIGKFQKGLLVEDSLKMPFSELLRKKPKA</sequence>
<dbReference type="Proteomes" id="UP000525652">
    <property type="component" value="Unassembled WGS sequence"/>
</dbReference>
<name>A0A7X1AXT7_9BACT</name>
<keyword evidence="2" id="KW-1003">Cell membrane</keyword>
<evidence type="ECO:0000256" key="2">
    <source>
        <dbReference type="ARBA" id="ARBA00022475"/>
    </source>
</evidence>
<gene>
    <name evidence="8" type="ORF">H5P30_09100</name>
</gene>
<evidence type="ECO:0000313" key="8">
    <source>
        <dbReference type="EMBL" id="MBC2601936.1"/>
    </source>
</evidence>
<feature type="transmembrane region" description="Helical" evidence="7">
    <location>
        <begin position="221"/>
        <end position="242"/>
    </location>
</feature>
<dbReference type="RefSeq" id="WP_185692636.1">
    <property type="nucleotide sequence ID" value="NZ_JACHVA010000080.1"/>
</dbReference>
<feature type="transmembrane region" description="Helical" evidence="7">
    <location>
        <begin position="73"/>
        <end position="94"/>
    </location>
</feature>
<feature type="transmembrane region" description="Helical" evidence="7">
    <location>
        <begin position="295"/>
        <end position="318"/>
    </location>
</feature>
<organism evidence="8 9">
    <name type="scientific">Puniceicoccus vermicola</name>
    <dbReference type="NCBI Taxonomy" id="388746"/>
    <lineage>
        <taxon>Bacteria</taxon>
        <taxon>Pseudomonadati</taxon>
        <taxon>Verrucomicrobiota</taxon>
        <taxon>Opitutia</taxon>
        <taxon>Puniceicoccales</taxon>
        <taxon>Puniceicoccaceae</taxon>
        <taxon>Puniceicoccus</taxon>
    </lineage>
</organism>
<evidence type="ECO:0000256" key="1">
    <source>
        <dbReference type="ARBA" id="ARBA00004651"/>
    </source>
</evidence>
<dbReference type="AlphaFoldDB" id="A0A7X1AXT7"/>
<protein>
    <submittedName>
        <fullName evidence="8">YihY/virulence factor BrkB family protein</fullName>
    </submittedName>
</protein>
<evidence type="ECO:0000256" key="5">
    <source>
        <dbReference type="ARBA" id="ARBA00023136"/>
    </source>
</evidence>
<proteinExistence type="predicted"/>
<dbReference type="PANTHER" id="PTHR30213:SF0">
    <property type="entry name" value="UPF0761 MEMBRANE PROTEIN YIHY"/>
    <property type="match status" value="1"/>
</dbReference>
<dbReference type="InterPro" id="IPR017039">
    <property type="entry name" value="Virul_fac_BrkB"/>
</dbReference>
<keyword evidence="5 7" id="KW-0472">Membrane</keyword>
<evidence type="ECO:0000256" key="7">
    <source>
        <dbReference type="SAM" id="Phobius"/>
    </source>
</evidence>
<keyword evidence="3 7" id="KW-0812">Transmembrane</keyword>
<evidence type="ECO:0000313" key="9">
    <source>
        <dbReference type="Proteomes" id="UP000525652"/>
    </source>
</evidence>
<feature type="region of interest" description="Disordered" evidence="6">
    <location>
        <begin position="120"/>
        <end position="154"/>
    </location>
</feature>